<organism evidence="4 5">
    <name type="scientific">Paragemmobacter straminiformis</name>
    <dbReference type="NCBI Taxonomy" id="2045119"/>
    <lineage>
        <taxon>Bacteria</taxon>
        <taxon>Pseudomonadati</taxon>
        <taxon>Pseudomonadota</taxon>
        <taxon>Alphaproteobacteria</taxon>
        <taxon>Rhodobacterales</taxon>
        <taxon>Paracoccaceae</taxon>
        <taxon>Paragemmobacter</taxon>
    </lineage>
</organism>
<dbReference type="Pfam" id="PF01613">
    <property type="entry name" value="Flavin_Reduct"/>
    <property type="match status" value="1"/>
</dbReference>
<evidence type="ECO:0000313" key="4">
    <source>
        <dbReference type="EMBL" id="MBC2833892.1"/>
    </source>
</evidence>
<sequence>MTEPSAKDFRDAMRALVGNVSVITVGAGEQASGLVVTSAISLSAEPALLLACVNRSASSHPLLVEYGCFGWSSLGAAHQAVAERFSGFGGIKGPARYDGAGWETAVTGARLLQGAPAAFDCNVEEMIERATHSIVIGRVRAIRTTAGAGALTYWNGQYRALTD</sequence>
<evidence type="ECO:0000259" key="3">
    <source>
        <dbReference type="SMART" id="SM00903"/>
    </source>
</evidence>
<dbReference type="Proteomes" id="UP000555411">
    <property type="component" value="Unassembled WGS sequence"/>
</dbReference>
<protein>
    <submittedName>
        <fullName evidence="4">Flavin reductase</fullName>
    </submittedName>
</protein>
<dbReference type="EMBL" id="JACLQD010000001">
    <property type="protein sequence ID" value="MBC2833892.1"/>
    <property type="molecule type" value="Genomic_DNA"/>
</dbReference>
<dbReference type="Gene3D" id="2.30.110.10">
    <property type="entry name" value="Electron Transport, Fmn-binding Protein, Chain A"/>
    <property type="match status" value="1"/>
</dbReference>
<dbReference type="AlphaFoldDB" id="A0A842HYJ8"/>
<evidence type="ECO:0000256" key="2">
    <source>
        <dbReference type="ARBA" id="ARBA00023002"/>
    </source>
</evidence>
<name>A0A842HYJ8_9RHOB</name>
<reference evidence="4 5" key="1">
    <citation type="journal article" date="2017" name="Int. J. Syst. Evol. Microbiol.">
        <title>Gemmobacter straminiformis sp. nov., isolated from an artificial fountain.</title>
        <authorList>
            <person name="Kang J.Y."/>
            <person name="Kim M.J."/>
            <person name="Chun J."/>
            <person name="Son K.P."/>
            <person name="Jahng K.Y."/>
        </authorList>
    </citation>
    <scope>NUCLEOTIDE SEQUENCE [LARGE SCALE GENOMIC DNA]</scope>
    <source>
        <strain evidence="4 5">CAM-8</strain>
    </source>
</reference>
<dbReference type="PANTHER" id="PTHR30466">
    <property type="entry name" value="FLAVIN REDUCTASE"/>
    <property type="match status" value="1"/>
</dbReference>
<gene>
    <name evidence="4" type="ORF">H7F16_00130</name>
</gene>
<keyword evidence="2" id="KW-0560">Oxidoreductase</keyword>
<dbReference type="PANTHER" id="PTHR30466:SF11">
    <property type="entry name" value="FLAVIN-DEPENDENT MONOOXYGENASE, REDUCTASE SUBUNIT HSAB"/>
    <property type="match status" value="1"/>
</dbReference>
<dbReference type="SUPFAM" id="SSF50475">
    <property type="entry name" value="FMN-binding split barrel"/>
    <property type="match status" value="1"/>
</dbReference>
<dbReference type="RefSeq" id="WP_185795532.1">
    <property type="nucleotide sequence ID" value="NZ_JACLQD010000001.1"/>
</dbReference>
<dbReference type="InterPro" id="IPR002563">
    <property type="entry name" value="Flavin_Rdtase-like_dom"/>
</dbReference>
<dbReference type="GO" id="GO:0042602">
    <property type="term" value="F:riboflavin reductase (NADPH) activity"/>
    <property type="evidence" value="ECO:0007669"/>
    <property type="project" value="TreeGrafter"/>
</dbReference>
<feature type="domain" description="Flavin reductase like" evidence="3">
    <location>
        <begin position="13"/>
        <end position="160"/>
    </location>
</feature>
<accession>A0A842HYJ8</accession>
<dbReference type="GO" id="GO:0010181">
    <property type="term" value="F:FMN binding"/>
    <property type="evidence" value="ECO:0007669"/>
    <property type="project" value="InterPro"/>
</dbReference>
<evidence type="ECO:0000256" key="1">
    <source>
        <dbReference type="ARBA" id="ARBA00008898"/>
    </source>
</evidence>
<comment type="similarity">
    <text evidence="1">Belongs to the non-flavoprotein flavin reductase family.</text>
</comment>
<proteinExistence type="inferred from homology"/>
<dbReference type="InterPro" id="IPR050268">
    <property type="entry name" value="NADH-dep_flavin_reductase"/>
</dbReference>
<evidence type="ECO:0000313" key="5">
    <source>
        <dbReference type="Proteomes" id="UP000555411"/>
    </source>
</evidence>
<keyword evidence="5" id="KW-1185">Reference proteome</keyword>
<dbReference type="SMART" id="SM00903">
    <property type="entry name" value="Flavin_Reduct"/>
    <property type="match status" value="1"/>
</dbReference>
<comment type="caution">
    <text evidence="4">The sequence shown here is derived from an EMBL/GenBank/DDBJ whole genome shotgun (WGS) entry which is preliminary data.</text>
</comment>
<dbReference type="InterPro" id="IPR012349">
    <property type="entry name" value="Split_barrel_FMN-bd"/>
</dbReference>